<proteinExistence type="predicted"/>
<protein>
    <submittedName>
        <fullName evidence="1">Uncharacterized protein</fullName>
    </submittedName>
</protein>
<gene>
    <name evidence="1" type="ORF">QCA50_009137</name>
</gene>
<name>A0AAW0GD84_9APHY</name>
<evidence type="ECO:0000313" key="1">
    <source>
        <dbReference type="EMBL" id="KAK7687918.1"/>
    </source>
</evidence>
<organism evidence="1 2">
    <name type="scientific">Cerrena zonata</name>
    <dbReference type="NCBI Taxonomy" id="2478898"/>
    <lineage>
        <taxon>Eukaryota</taxon>
        <taxon>Fungi</taxon>
        <taxon>Dikarya</taxon>
        <taxon>Basidiomycota</taxon>
        <taxon>Agaricomycotina</taxon>
        <taxon>Agaricomycetes</taxon>
        <taxon>Polyporales</taxon>
        <taxon>Cerrenaceae</taxon>
        <taxon>Cerrena</taxon>
    </lineage>
</organism>
<dbReference type="AlphaFoldDB" id="A0AAW0GD84"/>
<reference evidence="1 2" key="1">
    <citation type="submission" date="2022-09" db="EMBL/GenBank/DDBJ databases">
        <authorList>
            <person name="Palmer J.M."/>
        </authorList>
    </citation>
    <scope>NUCLEOTIDE SEQUENCE [LARGE SCALE GENOMIC DNA]</scope>
    <source>
        <strain evidence="1 2">DSM 7382</strain>
    </source>
</reference>
<sequence>MITAGVSGVITHGIVEDVSHSSVCRLPNIGSQRPPKVLLFSHYKNGREPPLFLFSLFIDIAVRTPPTTRDMILDKPINSPEPDSRDDDYDYDVYYFMPSCPPYIISPAYFDTIDQLAHPAFNLQAFLEDNVPTHLIAPIPSSLSRRTTSSQRLKMRVLLRATVVYSELASDTSQVTRHTGLRLSRMPFRMLFALHGESFALGLNFRS</sequence>
<accession>A0AAW0GD84</accession>
<dbReference type="EMBL" id="JASBNA010000012">
    <property type="protein sequence ID" value="KAK7687918.1"/>
    <property type="molecule type" value="Genomic_DNA"/>
</dbReference>
<evidence type="ECO:0000313" key="2">
    <source>
        <dbReference type="Proteomes" id="UP001385951"/>
    </source>
</evidence>
<comment type="caution">
    <text evidence="1">The sequence shown here is derived from an EMBL/GenBank/DDBJ whole genome shotgun (WGS) entry which is preliminary data.</text>
</comment>
<keyword evidence="2" id="KW-1185">Reference proteome</keyword>
<dbReference type="Proteomes" id="UP001385951">
    <property type="component" value="Unassembled WGS sequence"/>
</dbReference>